<sequence>MRVIVCGGGPGGSTAAATLARAGVETVLIEKSFSRIKPCGGAIPPVLVRDFDIPEHLIQRRVSSVAVYAPSGRAVTMDIHQGYVGMVCREAFDAFLRQRASQLGALVVEGRVEGVDATERGATVTFTTPQGNRQTLVADAIIGADGANSFVARTFDLHQGGLVAAAVQERFALNTETARRLNDRCAIYYDGRYSPDFYGWVFPKADHVAVGTGTAIRSANLKGHLEAFKQHLGISERPTLREGAPIPLRPYDRWVTNRVALVGDAAGLVASSSGEGIFYAMKSGEMAAEAMLECRHDLRSEKLHRAYQKAFLKKYGATFRFLELMQNLYYKNDARREAFVAICRDRGVQDLTFQSYMYKTLVRMPMLDGIRIMSKNFYHLTRALLGLYRPTRLDATPA</sequence>
<dbReference type="PANTHER" id="PTHR42685:SF4">
    <property type="entry name" value="GERANYLGERANYL DIPHOSPHATE REDUCTASE, CHLOROPLASTIC"/>
    <property type="match status" value="1"/>
</dbReference>
<accession>A0ABX8AZ83</accession>
<dbReference type="Gene3D" id="3.50.50.60">
    <property type="entry name" value="FAD/NAD(P)-binding domain"/>
    <property type="match status" value="1"/>
</dbReference>
<keyword evidence="4" id="KW-1185">Reference proteome</keyword>
<keyword evidence="2" id="KW-0560">Oxidoreductase</keyword>
<evidence type="ECO:0000256" key="1">
    <source>
        <dbReference type="ARBA" id="ARBA00022857"/>
    </source>
</evidence>
<evidence type="ECO:0000313" key="4">
    <source>
        <dbReference type="Proteomes" id="UP000677668"/>
    </source>
</evidence>
<evidence type="ECO:0000313" key="3">
    <source>
        <dbReference type="EMBL" id="QUV94024.1"/>
    </source>
</evidence>
<dbReference type="InterPro" id="IPR036188">
    <property type="entry name" value="FAD/NAD-bd_sf"/>
</dbReference>
<dbReference type="PANTHER" id="PTHR42685">
    <property type="entry name" value="GERANYLGERANYL DIPHOSPHATE REDUCTASE"/>
    <property type="match status" value="1"/>
</dbReference>
<dbReference type="EMBL" id="CP072642">
    <property type="protein sequence ID" value="QUV94024.1"/>
    <property type="molecule type" value="Genomic_DNA"/>
</dbReference>
<evidence type="ECO:0000256" key="2">
    <source>
        <dbReference type="ARBA" id="ARBA00023002"/>
    </source>
</evidence>
<proteinExistence type="predicted"/>
<dbReference type="SUPFAM" id="SSF51905">
    <property type="entry name" value="FAD/NAD(P)-binding domain"/>
    <property type="match status" value="1"/>
</dbReference>
<name>A0ABX8AZ83_9BACT</name>
<protein>
    <submittedName>
        <fullName evidence="3">Geranylgeranyl diphosphate reductase</fullName>
    </submittedName>
</protein>
<dbReference type="NCBIfam" id="TIGR02023">
    <property type="entry name" value="BchP-ChlP"/>
    <property type="match status" value="1"/>
</dbReference>
<dbReference type="RefSeq" id="WP_211422350.1">
    <property type="nucleotide sequence ID" value="NZ_CP072642.1"/>
</dbReference>
<gene>
    <name evidence="3" type="ORF">J8C05_00745</name>
</gene>
<dbReference type="InterPro" id="IPR011777">
    <property type="entry name" value="Geranylgeranyl_Rdtase_fam"/>
</dbReference>
<dbReference type="InterPro" id="IPR050407">
    <property type="entry name" value="Geranylgeranyl_reductase"/>
</dbReference>
<keyword evidence="1" id="KW-0521">NADP</keyword>
<dbReference type="Pfam" id="PF05834">
    <property type="entry name" value="Lycopene_cycl"/>
    <property type="match status" value="1"/>
</dbReference>
<dbReference type="InterPro" id="IPR010253">
    <property type="entry name" value="BchP_ChlP_pln/prok"/>
</dbReference>
<reference evidence="3 4" key="1">
    <citation type="submission" date="2021-03" db="EMBL/GenBank/DDBJ databases">
        <title>Genomic and phenotypic characterization of Chloracidobacterium isolates provides evidence for multiple species.</title>
        <authorList>
            <person name="Saini M.K."/>
            <person name="Costas A.M.G."/>
            <person name="Tank M."/>
            <person name="Bryant D.A."/>
        </authorList>
    </citation>
    <scope>NUCLEOTIDE SEQUENCE [LARGE SCALE GENOMIC DNA]</scope>
    <source>
        <strain evidence="3 4">N</strain>
    </source>
</reference>
<dbReference type="PRINTS" id="PR00420">
    <property type="entry name" value="RNGMNOXGNASE"/>
</dbReference>
<dbReference type="NCBIfam" id="TIGR02032">
    <property type="entry name" value="GG-red-SF"/>
    <property type="match status" value="1"/>
</dbReference>
<dbReference type="Proteomes" id="UP000677668">
    <property type="component" value="Chromosome 1"/>
</dbReference>
<organism evidence="3 4">
    <name type="scientific">Chloracidobacterium sp. N</name>
    <dbReference type="NCBI Taxonomy" id="2821540"/>
    <lineage>
        <taxon>Bacteria</taxon>
        <taxon>Pseudomonadati</taxon>
        <taxon>Acidobacteriota</taxon>
        <taxon>Terriglobia</taxon>
        <taxon>Terriglobales</taxon>
        <taxon>Acidobacteriaceae</taxon>
        <taxon>Chloracidobacterium</taxon>
        <taxon>Chloracidobacterium aggregatum</taxon>
    </lineage>
</organism>